<evidence type="ECO:0000313" key="2">
    <source>
        <dbReference type="EMBL" id="PRP91835.1"/>
    </source>
</evidence>
<keyword evidence="3" id="KW-1185">Reference proteome</keyword>
<name>A0A2S9XG43_9BACT</name>
<dbReference type="Gene3D" id="3.60.21.10">
    <property type="match status" value="1"/>
</dbReference>
<sequence length="279" mass="31445">MGRVRVLPDHGQLLISTDLHGNREDFERLRARFFELRERAEDPASVHWALLGDLVHGPSPAARKHDPLRFGYADDSPALVEALIELRAEYPDNVHLILGNHDFGHIGGPHPRKFYDDEVEALEQRMPASAVERLRGLFSRALLAVATPCGLLLCHGSPDEQLTSLDELDGMDPSDRREAFERRAMLWTLLTSYGQGGETTATMLRQISRPGLELRVVVHGHDVDLDGWYVEYGNQACPVLFGAPPAKRRYLVVDLGARYERAEDLREGFEVLHLYPELV</sequence>
<dbReference type="EMBL" id="PVNK01000231">
    <property type="protein sequence ID" value="PRP91835.1"/>
    <property type="molecule type" value="Genomic_DNA"/>
</dbReference>
<evidence type="ECO:0000313" key="3">
    <source>
        <dbReference type="Proteomes" id="UP000237968"/>
    </source>
</evidence>
<comment type="caution">
    <text evidence="2">The sequence shown here is derived from an EMBL/GenBank/DDBJ whole genome shotgun (WGS) entry which is preliminary data.</text>
</comment>
<dbReference type="OrthoDB" id="272116at2"/>
<evidence type="ECO:0000259" key="1">
    <source>
        <dbReference type="Pfam" id="PF00149"/>
    </source>
</evidence>
<dbReference type="GO" id="GO:0016787">
    <property type="term" value="F:hydrolase activity"/>
    <property type="evidence" value="ECO:0007669"/>
    <property type="project" value="InterPro"/>
</dbReference>
<dbReference type="InterPro" id="IPR029052">
    <property type="entry name" value="Metallo-depent_PP-like"/>
</dbReference>
<gene>
    <name evidence="2" type="ORF">ENSA5_52730</name>
</gene>
<dbReference type="Pfam" id="PF00149">
    <property type="entry name" value="Metallophos"/>
    <property type="match status" value="1"/>
</dbReference>
<accession>A0A2S9XG43</accession>
<dbReference type="Proteomes" id="UP000237968">
    <property type="component" value="Unassembled WGS sequence"/>
</dbReference>
<feature type="domain" description="Calcineurin-like phosphoesterase" evidence="1">
    <location>
        <begin position="13"/>
        <end position="223"/>
    </location>
</feature>
<reference evidence="2 3" key="1">
    <citation type="submission" date="2018-03" db="EMBL/GenBank/DDBJ databases">
        <title>Draft Genome Sequences of the Obligatory Marine Myxobacteria Enhygromyxa salina SWB005.</title>
        <authorList>
            <person name="Poehlein A."/>
            <person name="Moghaddam J.A."/>
            <person name="Harms H."/>
            <person name="Alanjari M."/>
            <person name="Koenig G.M."/>
            <person name="Daniel R."/>
            <person name="Schaeberle T.F."/>
        </authorList>
    </citation>
    <scope>NUCLEOTIDE SEQUENCE [LARGE SCALE GENOMIC DNA]</scope>
    <source>
        <strain evidence="2 3">SWB005</strain>
    </source>
</reference>
<proteinExistence type="predicted"/>
<dbReference type="SUPFAM" id="SSF56300">
    <property type="entry name" value="Metallo-dependent phosphatases"/>
    <property type="match status" value="1"/>
</dbReference>
<organism evidence="2 3">
    <name type="scientific">Enhygromyxa salina</name>
    <dbReference type="NCBI Taxonomy" id="215803"/>
    <lineage>
        <taxon>Bacteria</taxon>
        <taxon>Pseudomonadati</taxon>
        <taxon>Myxococcota</taxon>
        <taxon>Polyangia</taxon>
        <taxon>Nannocystales</taxon>
        <taxon>Nannocystaceae</taxon>
        <taxon>Enhygromyxa</taxon>
    </lineage>
</organism>
<dbReference type="AlphaFoldDB" id="A0A2S9XG43"/>
<dbReference type="InterPro" id="IPR004843">
    <property type="entry name" value="Calcineurin-like_PHP"/>
</dbReference>
<protein>
    <submittedName>
        <fullName evidence="2">Calcineurin-like phosphoesterase</fullName>
    </submittedName>
</protein>
<dbReference type="RefSeq" id="WP_146156152.1">
    <property type="nucleotide sequence ID" value="NZ_PVNK01000231.1"/>
</dbReference>